<name>A0ABC8QTR7_9AQUA</name>
<proteinExistence type="predicted"/>
<reference evidence="1 2" key="1">
    <citation type="submission" date="2024-02" db="EMBL/GenBank/DDBJ databases">
        <authorList>
            <person name="Vignale AGUSTIN F."/>
            <person name="Sosa J E."/>
            <person name="Modenutti C."/>
        </authorList>
    </citation>
    <scope>NUCLEOTIDE SEQUENCE [LARGE SCALE GENOMIC DNA]</scope>
</reference>
<gene>
    <name evidence="1" type="ORF">ILEXP_LOCUS147</name>
</gene>
<feature type="non-terminal residue" evidence="1">
    <location>
        <position position="1"/>
    </location>
</feature>
<evidence type="ECO:0000313" key="1">
    <source>
        <dbReference type="EMBL" id="CAK9133272.1"/>
    </source>
</evidence>
<dbReference type="AlphaFoldDB" id="A0ABC8QTR7"/>
<protein>
    <submittedName>
        <fullName evidence="1">Uncharacterized protein</fullName>
    </submittedName>
</protein>
<accession>A0ABC8QTR7</accession>
<sequence>THHHQPLLCQEVCIVVDVGQCCFYHHQPRSPQAVCLPTPYRQRHIRATRMCSRLLYIRLSPRMPVACRPSHRSPTPSCPWCLQLETKCPAPQCLRLSTWRLAPKSCTMPSACHLLPIARCPKPSPHQPVSRPICLSLLPLLCIAKVTTLLGACLAAHGIYCLATTRALTGGAQCRIATTTPLPRCLLRHLPSRCSCPRPRPLELAPHFSDLSHSFLFTPKVYEESL</sequence>
<comment type="caution">
    <text evidence="1">The sequence shown here is derived from an EMBL/GenBank/DDBJ whole genome shotgun (WGS) entry which is preliminary data.</text>
</comment>
<dbReference type="EMBL" id="CAUOFW020000001">
    <property type="protein sequence ID" value="CAK9133272.1"/>
    <property type="molecule type" value="Genomic_DNA"/>
</dbReference>
<dbReference type="Proteomes" id="UP001642360">
    <property type="component" value="Unassembled WGS sequence"/>
</dbReference>
<keyword evidence="2" id="KW-1185">Reference proteome</keyword>
<organism evidence="1 2">
    <name type="scientific">Ilex paraguariensis</name>
    <name type="common">yerba mate</name>
    <dbReference type="NCBI Taxonomy" id="185542"/>
    <lineage>
        <taxon>Eukaryota</taxon>
        <taxon>Viridiplantae</taxon>
        <taxon>Streptophyta</taxon>
        <taxon>Embryophyta</taxon>
        <taxon>Tracheophyta</taxon>
        <taxon>Spermatophyta</taxon>
        <taxon>Magnoliopsida</taxon>
        <taxon>eudicotyledons</taxon>
        <taxon>Gunneridae</taxon>
        <taxon>Pentapetalae</taxon>
        <taxon>asterids</taxon>
        <taxon>campanulids</taxon>
        <taxon>Aquifoliales</taxon>
        <taxon>Aquifoliaceae</taxon>
        <taxon>Ilex</taxon>
    </lineage>
</organism>
<evidence type="ECO:0000313" key="2">
    <source>
        <dbReference type="Proteomes" id="UP001642360"/>
    </source>
</evidence>